<name>A0A7X4HGI7_9BURK</name>
<dbReference type="PANTHER" id="PTHR23528">
    <property type="match status" value="1"/>
</dbReference>
<feature type="transmembrane region" description="Helical" evidence="1">
    <location>
        <begin position="12"/>
        <end position="33"/>
    </location>
</feature>
<dbReference type="RefSeq" id="WP_161074398.1">
    <property type="nucleotide sequence ID" value="NZ_WWCU01000032.1"/>
</dbReference>
<dbReference type="Gene3D" id="1.20.1250.20">
    <property type="entry name" value="MFS general substrate transporter like domains"/>
    <property type="match status" value="1"/>
</dbReference>
<gene>
    <name evidence="2" type="ORF">GTP77_22530</name>
</gene>
<dbReference type="InterPro" id="IPR036259">
    <property type="entry name" value="MFS_trans_sf"/>
</dbReference>
<organism evidence="2 3">
    <name type="scientific">Pseudoduganella aquatica</name>
    <dbReference type="NCBI Taxonomy" id="2660641"/>
    <lineage>
        <taxon>Bacteria</taxon>
        <taxon>Pseudomonadati</taxon>
        <taxon>Pseudomonadota</taxon>
        <taxon>Betaproteobacteria</taxon>
        <taxon>Burkholderiales</taxon>
        <taxon>Oxalobacteraceae</taxon>
        <taxon>Telluria group</taxon>
        <taxon>Pseudoduganella</taxon>
    </lineage>
</organism>
<dbReference type="SUPFAM" id="SSF103473">
    <property type="entry name" value="MFS general substrate transporter"/>
    <property type="match status" value="1"/>
</dbReference>
<comment type="caution">
    <text evidence="2">The sequence shown here is derived from an EMBL/GenBank/DDBJ whole genome shotgun (WGS) entry which is preliminary data.</text>
</comment>
<keyword evidence="1" id="KW-1133">Transmembrane helix</keyword>
<dbReference type="Pfam" id="PF13347">
    <property type="entry name" value="MFS_2"/>
    <property type="match status" value="1"/>
</dbReference>
<feature type="transmembrane region" description="Helical" evidence="1">
    <location>
        <begin position="140"/>
        <end position="165"/>
    </location>
</feature>
<dbReference type="AlphaFoldDB" id="A0A7X4HGI7"/>
<dbReference type="PANTHER" id="PTHR23528:SF1">
    <property type="entry name" value="MAJOR FACILITATOR SUPERFAMILY (MFS) PROFILE DOMAIN-CONTAINING PROTEIN"/>
    <property type="match status" value="1"/>
</dbReference>
<feature type="transmembrane region" description="Helical" evidence="1">
    <location>
        <begin position="422"/>
        <end position="440"/>
    </location>
</feature>
<keyword evidence="1" id="KW-0472">Membrane</keyword>
<feature type="transmembrane region" description="Helical" evidence="1">
    <location>
        <begin position="98"/>
        <end position="120"/>
    </location>
</feature>
<feature type="transmembrane region" description="Helical" evidence="1">
    <location>
        <begin position="264"/>
        <end position="284"/>
    </location>
</feature>
<feature type="transmembrane region" description="Helical" evidence="1">
    <location>
        <begin position="65"/>
        <end position="86"/>
    </location>
</feature>
<protein>
    <submittedName>
        <fullName evidence="2">MFS transporter</fullName>
    </submittedName>
</protein>
<evidence type="ECO:0000313" key="2">
    <source>
        <dbReference type="EMBL" id="MYN10102.1"/>
    </source>
</evidence>
<feature type="transmembrane region" description="Helical" evidence="1">
    <location>
        <begin position="329"/>
        <end position="348"/>
    </location>
</feature>
<feature type="transmembrane region" description="Helical" evidence="1">
    <location>
        <begin position="360"/>
        <end position="381"/>
    </location>
</feature>
<reference evidence="2 3" key="1">
    <citation type="submission" date="2019-12" db="EMBL/GenBank/DDBJ databases">
        <title>Novel species isolated from a subtropical stream in China.</title>
        <authorList>
            <person name="Lu H."/>
        </authorList>
    </citation>
    <scope>NUCLEOTIDE SEQUENCE [LARGE SCALE GENOMIC DNA]</scope>
    <source>
        <strain evidence="2 3">FT127W</strain>
    </source>
</reference>
<keyword evidence="3" id="KW-1185">Reference proteome</keyword>
<feature type="transmembrane region" description="Helical" evidence="1">
    <location>
        <begin position="304"/>
        <end position="322"/>
    </location>
</feature>
<accession>A0A7X4HGI7</accession>
<sequence length="452" mass="48149">MSADGAALSSGRASAALPLTAAGLFAIGCWLMLGDLGIAMRERVALPSGLELLRRNAASDTTTSLLLATIPAVLSVLLVPFIGYHSDRFRSAWGRRRPFLLAIAPIGCAAMLGLALSPVLGAWTDAALGAASPGARVCNLGWFCLFWTVFECAAISAASLFTGLVNDVVPQGLLGRFFAGFRIVGLSLGIVFNTWVFALTDHYLAEILAAIGVVFALAILVMCATVKEVCPPGQAAPPPGGPRGRCTLLVPRAHILECFSYRPYLWMVAAFIFACVTFSPFNTFCQYYAQMMGISKAALGGMTAYGYAFSIASAFGVGWLADRYGAVRVSAVFMGLYCAAAALGYLAVRGADSFRVFYMAHIIISGAYFTAASSMPMALFPRARFVQYNSTKDLMVVFGNILVSSAQGPILDLSGHDYRLTLLSGAIFALLAIICLLRLLRLRRWPAEACKV</sequence>
<evidence type="ECO:0000313" key="3">
    <source>
        <dbReference type="Proteomes" id="UP000450676"/>
    </source>
</evidence>
<feature type="transmembrane region" description="Helical" evidence="1">
    <location>
        <begin position="203"/>
        <end position="224"/>
    </location>
</feature>
<proteinExistence type="predicted"/>
<feature type="transmembrane region" description="Helical" evidence="1">
    <location>
        <begin position="177"/>
        <end position="197"/>
    </location>
</feature>
<evidence type="ECO:0000256" key="1">
    <source>
        <dbReference type="SAM" id="Phobius"/>
    </source>
</evidence>
<dbReference type="Proteomes" id="UP000450676">
    <property type="component" value="Unassembled WGS sequence"/>
</dbReference>
<dbReference type="EMBL" id="WWCU01000032">
    <property type="protein sequence ID" value="MYN10102.1"/>
    <property type="molecule type" value="Genomic_DNA"/>
</dbReference>
<keyword evidence="1" id="KW-0812">Transmembrane</keyword>